<dbReference type="AlphaFoldDB" id="A0A9X1ZMP7"/>
<sequence length="805" mass="92399">MTLDLHKALVEQLKPLLMEPNFQELFDQLTADETNSTRFLLKMELTRIASICTRNIDLRHKTELDCEEFQFAGQRHYLDQPAKDCFLEALALYRDEYTLGVYEQVINCHKQRILKQRKASQQNIISEISPFVAKGVVLGSYFARSEERMNYSMRISVIQGQQSLTGITVDLSVGGARIRLPAKHHLRTSQPIRVKLEELSDEYYHKDLQQGVDYQIIDVEQNQEFSWLRLKRISGSEALSDILRNLIRGYKYRYKVNVNDVLVSTKGLGFERQYLPRLPHMPLFVEQIIDSDNQQHYKLSHKLLSRDNQGICQYFKDEDDISQLSGFLTPERIKLIIESDDNSEHCQLFSFIFHAQGCKYFYSASLAELKSKNLLALFLSFSAAKPSFKIFRVTKHNIDHKQSYKACILPGDEGRYSPQTEAQLGAFSHVLQIIDTTSSAPEKHYQAWEQVHQASEQLPSVNALKVFGQNKVSQHAITLISLQFSERRNESRFAFKTAVQLTQGKVTAIAATDDISSRGMKLTLTEPVEFNQAEPIAISFPKLQTLAGKTSLQMLPYQLLRTRKNGVTLHLSAQVGHTPHAGVEFLNRLIRHNREKLQKLTEGQHDVQELADGMKNLVMRKLASVPYFVERTVKSARISTLGISTEQNHIANIFASKSDDTLAYDLAPLLMDDKLKRDFIAPIRNIKPQDPLSYFEVYVQLSRMSQGKMKVRCISDTELPELEQQLGFIKRSQELGEFIALRVYRGAAGKPDLSYIRREREYLTKHASHKTKKLEEQLWNIIGVGEFLDITPEVMLRFPELCFKA</sequence>
<dbReference type="GO" id="GO:0035438">
    <property type="term" value="F:cyclic-di-GMP binding"/>
    <property type="evidence" value="ECO:0007669"/>
    <property type="project" value="InterPro"/>
</dbReference>
<evidence type="ECO:0000313" key="2">
    <source>
        <dbReference type="EMBL" id="MCL1138456.1"/>
    </source>
</evidence>
<gene>
    <name evidence="2" type="ORF">L2740_07875</name>
</gene>
<evidence type="ECO:0000313" key="3">
    <source>
        <dbReference type="Proteomes" id="UP001139293"/>
    </source>
</evidence>
<comment type="caution">
    <text evidence="2">The sequence shown here is derived from an EMBL/GenBank/DDBJ whole genome shotgun (WGS) entry which is preliminary data.</text>
</comment>
<dbReference type="InterPro" id="IPR009875">
    <property type="entry name" value="PilZ_domain"/>
</dbReference>
<proteinExistence type="predicted"/>
<dbReference type="SUPFAM" id="SSF141371">
    <property type="entry name" value="PilZ domain-like"/>
    <property type="match status" value="2"/>
</dbReference>
<keyword evidence="3" id="KW-1185">Reference proteome</keyword>
<dbReference type="Pfam" id="PF07238">
    <property type="entry name" value="PilZ"/>
    <property type="match status" value="2"/>
</dbReference>
<dbReference type="Proteomes" id="UP001139293">
    <property type="component" value="Unassembled WGS sequence"/>
</dbReference>
<name>A0A9X1ZMP7_9GAMM</name>
<feature type="domain" description="PilZ" evidence="1">
    <location>
        <begin position="144"/>
        <end position="231"/>
    </location>
</feature>
<reference evidence="2" key="1">
    <citation type="submission" date="2022-01" db="EMBL/GenBank/DDBJ databases">
        <title>Whole genome-based taxonomy of the Shewanellaceae.</title>
        <authorList>
            <person name="Martin-Rodriguez A.J."/>
        </authorList>
    </citation>
    <scope>NUCLEOTIDE SEQUENCE</scope>
    <source>
        <strain evidence="2">KCTC 23973</strain>
    </source>
</reference>
<dbReference type="RefSeq" id="WP_248949491.1">
    <property type="nucleotide sequence ID" value="NZ_JAKILB010000004.1"/>
</dbReference>
<organism evidence="2 3">
    <name type="scientific">Shewanella pneumatophori</name>
    <dbReference type="NCBI Taxonomy" id="314092"/>
    <lineage>
        <taxon>Bacteria</taxon>
        <taxon>Pseudomonadati</taxon>
        <taxon>Pseudomonadota</taxon>
        <taxon>Gammaproteobacteria</taxon>
        <taxon>Alteromonadales</taxon>
        <taxon>Shewanellaceae</taxon>
        <taxon>Shewanella</taxon>
    </lineage>
</organism>
<protein>
    <submittedName>
        <fullName evidence="2">PilZ domain-containing protein</fullName>
    </submittedName>
</protein>
<dbReference type="Gene3D" id="2.40.10.220">
    <property type="entry name" value="predicted glycosyltransferase like domains"/>
    <property type="match status" value="2"/>
</dbReference>
<accession>A0A9X1ZMP7</accession>
<dbReference type="EMBL" id="JAKILB010000004">
    <property type="protein sequence ID" value="MCL1138456.1"/>
    <property type="molecule type" value="Genomic_DNA"/>
</dbReference>
<evidence type="ECO:0000259" key="1">
    <source>
        <dbReference type="Pfam" id="PF07238"/>
    </source>
</evidence>
<feature type="domain" description="PilZ" evidence="1">
    <location>
        <begin position="486"/>
        <end position="602"/>
    </location>
</feature>